<evidence type="ECO:0000256" key="2">
    <source>
        <dbReference type="ARBA" id="ARBA00022692"/>
    </source>
</evidence>
<dbReference type="InterPro" id="IPR003770">
    <property type="entry name" value="MLTG-like"/>
</dbReference>
<name>A0A7X0D4A0_9ACTN</name>
<feature type="compositionally biased region" description="Basic and acidic residues" evidence="8">
    <location>
        <begin position="354"/>
        <end position="367"/>
    </location>
</feature>
<accession>A0A7X0D4A0</accession>
<keyword evidence="4 7" id="KW-0472">Membrane</keyword>
<organism evidence="9 10">
    <name type="scientific">Nocardiopsis mwathae</name>
    <dbReference type="NCBI Taxonomy" id="1472723"/>
    <lineage>
        <taxon>Bacteria</taxon>
        <taxon>Bacillati</taxon>
        <taxon>Actinomycetota</taxon>
        <taxon>Actinomycetes</taxon>
        <taxon>Streptosporangiales</taxon>
        <taxon>Nocardiopsidaceae</taxon>
        <taxon>Nocardiopsis</taxon>
    </lineage>
</organism>
<dbReference type="GO" id="GO:0008932">
    <property type="term" value="F:lytic endotransglycosylase activity"/>
    <property type="evidence" value="ECO:0007669"/>
    <property type="project" value="UniProtKB-UniRule"/>
</dbReference>
<comment type="caution">
    <text evidence="9">The sequence shown here is derived from an EMBL/GenBank/DDBJ whole genome shotgun (WGS) entry which is preliminary data.</text>
</comment>
<dbReference type="Gene3D" id="3.30.1490.480">
    <property type="entry name" value="Endolytic murein transglycosylase"/>
    <property type="match status" value="1"/>
</dbReference>
<feature type="compositionally biased region" description="Basic and acidic residues" evidence="8">
    <location>
        <begin position="206"/>
        <end position="220"/>
    </location>
</feature>
<comment type="similarity">
    <text evidence="7">Belongs to the transglycosylase MltG family.</text>
</comment>
<dbReference type="RefSeq" id="WP_184074172.1">
    <property type="nucleotide sequence ID" value="NZ_JACHDS010000001.1"/>
</dbReference>
<dbReference type="PANTHER" id="PTHR30518:SF2">
    <property type="entry name" value="ENDOLYTIC MUREIN TRANSGLYCOSYLASE"/>
    <property type="match status" value="1"/>
</dbReference>
<feature type="site" description="Important for catalytic activity" evidence="7">
    <location>
        <position position="619"/>
    </location>
</feature>
<dbReference type="CDD" id="cd08010">
    <property type="entry name" value="MltG_like"/>
    <property type="match status" value="1"/>
</dbReference>
<dbReference type="PANTHER" id="PTHR30518">
    <property type="entry name" value="ENDOLYTIC MUREIN TRANSGLYCOSYLASE"/>
    <property type="match status" value="1"/>
</dbReference>
<dbReference type="NCBIfam" id="TIGR00247">
    <property type="entry name" value="endolytic transglycosylase MltG"/>
    <property type="match status" value="1"/>
</dbReference>
<dbReference type="HAMAP" id="MF_02065">
    <property type="entry name" value="MltG"/>
    <property type="match status" value="1"/>
</dbReference>
<feature type="region of interest" description="Disordered" evidence="8">
    <location>
        <begin position="1"/>
        <end position="397"/>
    </location>
</feature>
<proteinExistence type="inferred from homology"/>
<keyword evidence="1 7" id="KW-1003">Cell membrane</keyword>
<evidence type="ECO:0000256" key="8">
    <source>
        <dbReference type="SAM" id="MobiDB-lite"/>
    </source>
</evidence>
<evidence type="ECO:0000256" key="6">
    <source>
        <dbReference type="ARBA" id="ARBA00023316"/>
    </source>
</evidence>
<dbReference type="EMBL" id="JACHDS010000001">
    <property type="protein sequence ID" value="MBB6171062.1"/>
    <property type="molecule type" value="Genomic_DNA"/>
</dbReference>
<protein>
    <recommendedName>
        <fullName evidence="7">Endolytic murein transglycosylase</fullName>
        <ecNumber evidence="7">4.2.2.29</ecNumber>
    </recommendedName>
    <alternativeName>
        <fullName evidence="7">Peptidoglycan lytic transglycosylase</fullName>
    </alternativeName>
    <alternativeName>
        <fullName evidence="7">Peptidoglycan polymerization terminase</fullName>
    </alternativeName>
</protein>
<dbReference type="EC" id="4.2.2.29" evidence="7"/>
<gene>
    <name evidence="7" type="primary">mltG</name>
    <name evidence="9" type="ORF">HNR23_001122</name>
</gene>
<dbReference type="Pfam" id="PF02618">
    <property type="entry name" value="YceG"/>
    <property type="match status" value="1"/>
</dbReference>
<reference evidence="9 10" key="1">
    <citation type="submission" date="2020-08" db="EMBL/GenBank/DDBJ databases">
        <title>Sequencing the genomes of 1000 actinobacteria strains.</title>
        <authorList>
            <person name="Klenk H.-P."/>
        </authorList>
    </citation>
    <scope>NUCLEOTIDE SEQUENCE [LARGE SCALE GENOMIC DNA]</scope>
    <source>
        <strain evidence="9 10">DSM 46659</strain>
    </source>
</reference>
<evidence type="ECO:0000256" key="7">
    <source>
        <dbReference type="HAMAP-Rule" id="MF_02065"/>
    </source>
</evidence>
<comment type="catalytic activity">
    <reaction evidence="7">
        <text>a peptidoglycan chain = a peptidoglycan chain with N-acetyl-1,6-anhydromuramyl-[peptide] at the reducing end + a peptidoglycan chain with N-acetylglucosamine at the non-reducing end.</text>
        <dbReference type="EC" id="4.2.2.29"/>
    </reaction>
</comment>
<evidence type="ECO:0000256" key="4">
    <source>
        <dbReference type="ARBA" id="ARBA00023136"/>
    </source>
</evidence>
<feature type="compositionally biased region" description="Basic and acidic residues" evidence="8">
    <location>
        <begin position="289"/>
        <end position="298"/>
    </location>
</feature>
<evidence type="ECO:0000256" key="3">
    <source>
        <dbReference type="ARBA" id="ARBA00022989"/>
    </source>
</evidence>
<dbReference type="GO" id="GO:0009252">
    <property type="term" value="P:peptidoglycan biosynthetic process"/>
    <property type="evidence" value="ECO:0007669"/>
    <property type="project" value="UniProtKB-UniRule"/>
</dbReference>
<keyword evidence="3 7" id="KW-1133">Transmembrane helix</keyword>
<dbReference type="Proteomes" id="UP000546642">
    <property type="component" value="Unassembled WGS sequence"/>
</dbReference>
<keyword evidence="6 7" id="KW-0961">Cell wall biogenesis/degradation</keyword>
<keyword evidence="5 7" id="KW-0456">Lyase</keyword>
<dbReference type="GO" id="GO:0071555">
    <property type="term" value="P:cell wall organization"/>
    <property type="evidence" value="ECO:0007669"/>
    <property type="project" value="UniProtKB-KW"/>
</dbReference>
<evidence type="ECO:0000256" key="5">
    <source>
        <dbReference type="ARBA" id="ARBA00023239"/>
    </source>
</evidence>
<evidence type="ECO:0000256" key="1">
    <source>
        <dbReference type="ARBA" id="ARBA00022475"/>
    </source>
</evidence>
<feature type="compositionally biased region" description="Acidic residues" evidence="8">
    <location>
        <begin position="343"/>
        <end position="353"/>
    </location>
</feature>
<feature type="compositionally biased region" description="Basic and acidic residues" evidence="8">
    <location>
        <begin position="169"/>
        <end position="185"/>
    </location>
</feature>
<dbReference type="AlphaFoldDB" id="A0A7X0D4A0"/>
<keyword evidence="2 7" id="KW-0812">Transmembrane</keyword>
<dbReference type="GO" id="GO:0005886">
    <property type="term" value="C:plasma membrane"/>
    <property type="evidence" value="ECO:0007669"/>
    <property type="project" value="UniProtKB-UniRule"/>
</dbReference>
<sequence>MSDNDTYGDPRRQGHGPVDPAYGDPRPYRARRARLDREFPEDPLSGPRPDTTGAYRPASDPLTDPWRREPPRRPAPGGYDTSGHRFPASGPAGWDETAPPPDPDLDRPRGRRHRPTPDTGYAPPDADPLSAPRRASDPGEPPAPGGRRRVAGPPAETGDRAEAWAQRAPRGDDTRGGDPLGDDRPRGRRRRPAADSGAEHTGAQRALRDAAGPRDDREAAADAGAPGPRRRRARGDDPGRPGGHAAVPSDESWLDQVRSDAGDDDLEPVAPRVLDFDSVPVRRKGGRGRKADGAPARERRGRPRSRGRDAEEPAGAPDPDEQERPRRARRAASGAADAAESPDLYDEADAEDRDGDRAEATDGDEGRGHRRGRRGRAGRDRRGTGGDDGSGGRRGGGKKKIALMAAASVFVVLAAGGAWGARTYVFPPDYNGEGGGEVEIVIAQGEHGGQVAQSLADAGVVASPRAFLNALTDDQANRLSPGTYRLRSEMSAQSAVALLLDPSARVGERITFKEGLRGQEILGLLADKTDLSREDLDAAFADTAALGLPSYAEEGTEGYLFPDTYTVSPGDTASEVLKRMVDRFKTVSESPEVDLEERAREVGHTPNEIMAIASIIQAETGTIEDMPKISRVVYNRLDEDMELGMDSTCFYVIGQHGIALTNKQLAECKDEDSDYATYGRKGLPAGPFVAPGEDAIQAALNPADGDWLFFVATDPENGVTEFADTYAEFERLKQKFNESQRND</sequence>
<evidence type="ECO:0000313" key="9">
    <source>
        <dbReference type="EMBL" id="MBB6171062.1"/>
    </source>
</evidence>
<keyword evidence="10" id="KW-1185">Reference proteome</keyword>
<evidence type="ECO:0000313" key="10">
    <source>
        <dbReference type="Proteomes" id="UP000546642"/>
    </source>
</evidence>
<comment type="function">
    <text evidence="7">Functions as a peptidoglycan terminase that cleaves nascent peptidoglycan strands endolytically to terminate their elongation.</text>
</comment>
<feature type="compositionally biased region" description="Low complexity" evidence="8">
    <location>
        <begin position="331"/>
        <end position="342"/>
    </location>
</feature>